<dbReference type="SMART" id="SM00091">
    <property type="entry name" value="PAS"/>
    <property type="match status" value="1"/>
</dbReference>
<dbReference type="InterPro" id="IPR005561">
    <property type="entry name" value="ANTAR"/>
</dbReference>
<evidence type="ECO:0000256" key="4">
    <source>
        <dbReference type="ARBA" id="ARBA00023163"/>
    </source>
</evidence>
<gene>
    <name evidence="7" type="ORF">CLV37_10698</name>
</gene>
<dbReference type="SMART" id="SM01012">
    <property type="entry name" value="ANTAR"/>
    <property type="match status" value="1"/>
</dbReference>
<evidence type="ECO:0000259" key="6">
    <source>
        <dbReference type="PROSITE" id="PS50921"/>
    </source>
</evidence>
<organism evidence="7 8">
    <name type="scientific">Kineococcus rhizosphaerae</name>
    <dbReference type="NCBI Taxonomy" id="559628"/>
    <lineage>
        <taxon>Bacteria</taxon>
        <taxon>Bacillati</taxon>
        <taxon>Actinomycetota</taxon>
        <taxon>Actinomycetes</taxon>
        <taxon>Kineosporiales</taxon>
        <taxon>Kineosporiaceae</taxon>
        <taxon>Kineococcus</taxon>
    </lineage>
</organism>
<keyword evidence="2" id="KW-0418">Kinase</keyword>
<dbReference type="OrthoDB" id="4935162at2"/>
<evidence type="ECO:0000259" key="5">
    <source>
        <dbReference type="PROSITE" id="PS50112"/>
    </source>
</evidence>
<name>A0A2T0R3F1_9ACTN</name>
<accession>A0A2T0R3F1</accession>
<dbReference type="SUPFAM" id="SSF52172">
    <property type="entry name" value="CheY-like"/>
    <property type="match status" value="1"/>
</dbReference>
<dbReference type="Proteomes" id="UP000238083">
    <property type="component" value="Unassembled WGS sequence"/>
</dbReference>
<dbReference type="PROSITE" id="PS50921">
    <property type="entry name" value="ANTAR"/>
    <property type="match status" value="1"/>
</dbReference>
<dbReference type="InterPro" id="IPR000014">
    <property type="entry name" value="PAS"/>
</dbReference>
<feature type="domain" description="ANTAR" evidence="6">
    <location>
        <begin position="335"/>
        <end position="396"/>
    </location>
</feature>
<dbReference type="GO" id="GO:0016301">
    <property type="term" value="F:kinase activity"/>
    <property type="evidence" value="ECO:0007669"/>
    <property type="project" value="UniProtKB-KW"/>
</dbReference>
<dbReference type="Gene3D" id="3.30.450.20">
    <property type="entry name" value="PAS domain"/>
    <property type="match status" value="1"/>
</dbReference>
<evidence type="ECO:0000313" key="8">
    <source>
        <dbReference type="Proteomes" id="UP000238083"/>
    </source>
</evidence>
<proteinExistence type="predicted"/>
<reference evidence="7 8" key="1">
    <citation type="submission" date="2018-03" db="EMBL/GenBank/DDBJ databases">
        <title>Genomic Encyclopedia of Archaeal and Bacterial Type Strains, Phase II (KMG-II): from individual species to whole genera.</title>
        <authorList>
            <person name="Goeker M."/>
        </authorList>
    </citation>
    <scope>NUCLEOTIDE SEQUENCE [LARGE SCALE GENOMIC DNA]</scope>
    <source>
        <strain evidence="7 8">DSM 19711</strain>
    </source>
</reference>
<keyword evidence="1" id="KW-0808">Transferase</keyword>
<dbReference type="InterPro" id="IPR013767">
    <property type="entry name" value="PAS_fold"/>
</dbReference>
<dbReference type="InterPro" id="IPR029016">
    <property type="entry name" value="GAF-like_dom_sf"/>
</dbReference>
<dbReference type="EMBL" id="PVZF01000006">
    <property type="protein sequence ID" value="PRY14540.1"/>
    <property type="molecule type" value="Genomic_DNA"/>
</dbReference>
<dbReference type="Pfam" id="PF03861">
    <property type="entry name" value="ANTAR"/>
    <property type="match status" value="1"/>
</dbReference>
<dbReference type="InterPro" id="IPR003018">
    <property type="entry name" value="GAF"/>
</dbReference>
<dbReference type="AlphaFoldDB" id="A0A2T0R3F1"/>
<dbReference type="Pfam" id="PF00989">
    <property type="entry name" value="PAS"/>
    <property type="match status" value="1"/>
</dbReference>
<comment type="caution">
    <text evidence="7">The sequence shown here is derived from an EMBL/GenBank/DDBJ whole genome shotgun (WGS) entry which is preliminary data.</text>
</comment>
<evidence type="ECO:0000313" key="7">
    <source>
        <dbReference type="EMBL" id="PRY14540.1"/>
    </source>
</evidence>
<dbReference type="NCBIfam" id="TIGR00229">
    <property type="entry name" value="sensory_box"/>
    <property type="match status" value="1"/>
</dbReference>
<keyword evidence="8" id="KW-1185">Reference proteome</keyword>
<dbReference type="SUPFAM" id="SSF55785">
    <property type="entry name" value="PYP-like sensor domain (PAS domain)"/>
    <property type="match status" value="1"/>
</dbReference>
<keyword evidence="3" id="KW-0805">Transcription regulation</keyword>
<sequence length="424" mass="44460">MSGDRTSTSDDELLLRLTVVSQELAVADDELAAQQRQIDDLVARELDARHTVSAIARSVPVPVVVTDAAGSVVEANQAAGTLFGIAVGRLSRKPVQAFVHPDGRGAARDLVSRAATTGHAEGVLVLTPRTGPVREVRVVLTAGGRHPDGRTSLTWVFATQPGAGTPDERAADAAALRAVSGLTALGIGDRSLHDLLTRIAVLATTAVVGASWTSVVLGDPADPDELAADSEQAQRMDGAQWRTRQGPSVDARGGDAPVVAHDLTSDPRWPDLAALAGELPAASAVAVPIRGQDGARGVLTVYGRDADVFGADVQVDRALVFAEAAAAVLHDLQRIDELRSTAENLKVAMSSRATIEQTKGLIAGWLQCSVEEAFAALSRLSMDRNVKLRDLAALAVADPSRHDLQPLLVEALGRVRRESPARGR</sequence>
<evidence type="ECO:0000256" key="1">
    <source>
        <dbReference type="ARBA" id="ARBA00022679"/>
    </source>
</evidence>
<dbReference type="GO" id="GO:0003723">
    <property type="term" value="F:RNA binding"/>
    <property type="evidence" value="ECO:0007669"/>
    <property type="project" value="InterPro"/>
</dbReference>
<protein>
    <submittedName>
        <fullName evidence="7">PAS domain S-box-containing protein</fullName>
    </submittedName>
</protein>
<keyword evidence="4" id="KW-0804">Transcription</keyword>
<dbReference type="InterPro" id="IPR036388">
    <property type="entry name" value="WH-like_DNA-bd_sf"/>
</dbReference>
<evidence type="ECO:0000256" key="3">
    <source>
        <dbReference type="ARBA" id="ARBA00023015"/>
    </source>
</evidence>
<dbReference type="InterPro" id="IPR011006">
    <property type="entry name" value="CheY-like_superfamily"/>
</dbReference>
<dbReference type="Pfam" id="PF13185">
    <property type="entry name" value="GAF_2"/>
    <property type="match status" value="1"/>
</dbReference>
<dbReference type="RefSeq" id="WP_106210958.1">
    <property type="nucleotide sequence ID" value="NZ_PVZF01000006.1"/>
</dbReference>
<feature type="domain" description="PAS" evidence="5">
    <location>
        <begin position="48"/>
        <end position="118"/>
    </location>
</feature>
<dbReference type="PROSITE" id="PS50112">
    <property type="entry name" value="PAS"/>
    <property type="match status" value="1"/>
</dbReference>
<dbReference type="GO" id="GO:0006355">
    <property type="term" value="P:regulation of DNA-templated transcription"/>
    <property type="evidence" value="ECO:0007669"/>
    <property type="project" value="InterPro"/>
</dbReference>
<dbReference type="SUPFAM" id="SSF55781">
    <property type="entry name" value="GAF domain-like"/>
    <property type="match status" value="1"/>
</dbReference>
<dbReference type="CDD" id="cd00130">
    <property type="entry name" value="PAS"/>
    <property type="match status" value="1"/>
</dbReference>
<dbReference type="Gene3D" id="3.30.450.40">
    <property type="match status" value="1"/>
</dbReference>
<dbReference type="InterPro" id="IPR035965">
    <property type="entry name" value="PAS-like_dom_sf"/>
</dbReference>
<evidence type="ECO:0000256" key="2">
    <source>
        <dbReference type="ARBA" id="ARBA00022777"/>
    </source>
</evidence>
<dbReference type="Gene3D" id="1.10.10.10">
    <property type="entry name" value="Winged helix-like DNA-binding domain superfamily/Winged helix DNA-binding domain"/>
    <property type="match status" value="1"/>
</dbReference>